<dbReference type="Proteomes" id="UP001598138">
    <property type="component" value="Unassembled WGS sequence"/>
</dbReference>
<keyword evidence="2" id="KW-1185">Reference proteome</keyword>
<organism evidence="1 2">
    <name type="scientific">Aquirufa avitistagni</name>
    <dbReference type="NCBI Taxonomy" id="3104728"/>
    <lineage>
        <taxon>Bacteria</taxon>
        <taxon>Pseudomonadati</taxon>
        <taxon>Bacteroidota</taxon>
        <taxon>Cytophagia</taxon>
        <taxon>Cytophagales</taxon>
        <taxon>Flectobacillaceae</taxon>
        <taxon>Aquirufa</taxon>
    </lineage>
</organism>
<sequence>MMQFNPKTKELFDEEGRLIKRLECQLNKQWDEFGFLIGTKNRLCTSCDSEIMETVFETSESLRSHLKSHPNACIHIHVGQKNIRLTHHVG</sequence>
<name>A0ABW6D9H2_9BACT</name>
<gene>
    <name evidence="1" type="ORF">U0R10_02115</name>
</gene>
<protein>
    <recommendedName>
        <fullName evidence="3">C2H2-type domain-containing protein</fullName>
    </recommendedName>
</protein>
<evidence type="ECO:0000313" key="2">
    <source>
        <dbReference type="Proteomes" id="UP001598138"/>
    </source>
</evidence>
<reference evidence="1 2" key="1">
    <citation type="submission" date="2024-03" db="EMBL/GenBank/DDBJ databases">
        <title>Aquirufa genome sequencing.</title>
        <authorList>
            <person name="Pitt A."/>
            <person name="Hahn M.W."/>
        </authorList>
    </citation>
    <scope>NUCLEOTIDE SEQUENCE [LARGE SCALE GENOMIC DNA]</scope>
    <source>
        <strain evidence="1 2">OSTEICH-129V</strain>
    </source>
</reference>
<evidence type="ECO:0000313" key="1">
    <source>
        <dbReference type="EMBL" id="MFD3393406.1"/>
    </source>
</evidence>
<proteinExistence type="predicted"/>
<dbReference type="EMBL" id="JBBKXZ010000001">
    <property type="protein sequence ID" value="MFD3393406.1"/>
    <property type="molecule type" value="Genomic_DNA"/>
</dbReference>
<comment type="caution">
    <text evidence="1">The sequence shown here is derived from an EMBL/GenBank/DDBJ whole genome shotgun (WGS) entry which is preliminary data.</text>
</comment>
<evidence type="ECO:0008006" key="3">
    <source>
        <dbReference type="Google" id="ProtNLM"/>
    </source>
</evidence>
<accession>A0ABW6D9H2</accession>